<dbReference type="Pfam" id="PF14856">
    <property type="entry name" value="Hce2"/>
    <property type="match status" value="1"/>
</dbReference>
<dbReference type="GeneID" id="54364069"/>
<evidence type="ECO:0000259" key="13">
    <source>
        <dbReference type="PROSITE" id="PS51910"/>
    </source>
</evidence>
<keyword evidence="14" id="KW-1185">Reference proteome</keyword>
<dbReference type="OrthoDB" id="73875at2759"/>
<evidence type="ECO:0000313" key="15">
    <source>
        <dbReference type="RefSeq" id="XP_033463655.1"/>
    </source>
</evidence>
<dbReference type="Pfam" id="PF01476">
    <property type="entry name" value="LysM"/>
    <property type="match status" value="1"/>
</dbReference>
<keyword evidence="8" id="KW-0119">Carbohydrate metabolism</keyword>
<evidence type="ECO:0000313" key="14">
    <source>
        <dbReference type="Proteomes" id="UP000504637"/>
    </source>
</evidence>
<evidence type="ECO:0000256" key="10">
    <source>
        <dbReference type="ARBA" id="ARBA00023326"/>
    </source>
</evidence>
<dbReference type="SMART" id="SM00636">
    <property type="entry name" value="Glyco_18"/>
    <property type="match status" value="1"/>
</dbReference>
<proteinExistence type="inferred from homology"/>
<keyword evidence="10" id="KW-0624">Polysaccharide degradation</keyword>
<dbReference type="Proteomes" id="UP000504637">
    <property type="component" value="Unplaced"/>
</dbReference>
<dbReference type="PROSITE" id="PS51782">
    <property type="entry name" value="LYSM"/>
    <property type="match status" value="1"/>
</dbReference>
<keyword evidence="9 11" id="KW-0326">Glycosidase</keyword>
<comment type="catalytic activity">
    <reaction evidence="1">
        <text>Random endo-hydrolysis of N-acetyl-beta-D-glucosaminide (1-&gt;4)-beta-linkages in chitin and chitodextrins.</text>
        <dbReference type="EC" id="3.2.1.14"/>
    </reaction>
</comment>
<dbReference type="InterPro" id="IPR011583">
    <property type="entry name" value="Chitinase_II/V-like_cat"/>
</dbReference>
<keyword evidence="5 11" id="KW-0378">Hydrolase</keyword>
<dbReference type="SUPFAM" id="SSF54556">
    <property type="entry name" value="Chitinase insertion domain"/>
    <property type="match status" value="1"/>
</dbReference>
<evidence type="ECO:0000256" key="5">
    <source>
        <dbReference type="ARBA" id="ARBA00022801"/>
    </source>
</evidence>
<feature type="domain" description="GH18" evidence="13">
    <location>
        <begin position="467"/>
        <end position="827"/>
    </location>
</feature>
<evidence type="ECO:0000256" key="8">
    <source>
        <dbReference type="ARBA" id="ARBA00023277"/>
    </source>
</evidence>
<reference evidence="15" key="3">
    <citation type="submission" date="2025-08" db="UniProtKB">
        <authorList>
            <consortium name="RefSeq"/>
        </authorList>
    </citation>
    <scope>IDENTIFICATION</scope>
    <source>
        <strain evidence="15">CBS 342.82</strain>
    </source>
</reference>
<keyword evidence="6" id="KW-0146">Chitin degradation</keyword>
<dbReference type="PROSITE" id="PS51910">
    <property type="entry name" value="GH18_2"/>
    <property type="match status" value="1"/>
</dbReference>
<dbReference type="CDD" id="cd02878">
    <property type="entry name" value="GH18_zymocin_alpha"/>
    <property type="match status" value="1"/>
</dbReference>
<dbReference type="InterPro" id="IPR053214">
    <property type="entry name" value="LysM12-like"/>
</dbReference>
<organism evidence="15">
    <name type="scientific">Dissoconium aciculare CBS 342.82</name>
    <dbReference type="NCBI Taxonomy" id="1314786"/>
    <lineage>
        <taxon>Eukaryota</taxon>
        <taxon>Fungi</taxon>
        <taxon>Dikarya</taxon>
        <taxon>Ascomycota</taxon>
        <taxon>Pezizomycotina</taxon>
        <taxon>Dothideomycetes</taxon>
        <taxon>Dothideomycetidae</taxon>
        <taxon>Mycosphaerellales</taxon>
        <taxon>Dissoconiaceae</taxon>
        <taxon>Dissoconium</taxon>
    </lineage>
</organism>
<sequence>MSGRESLAAAPGYQNRDACPARCSTSGHSPMNWEVYQSLHQFESCQESIFVHFALADRVDNDEQVHRIYACTSFGPDWGNLPAEDAGIAPKPFATADNATYQVGSWPDQSGLSVTAHARTTIAQFRAYIANGFAPVRGPTMLMASVGQASFGMWIGEGLQNQIIGSSALKTFASTLSSDEFDNIASAAMQYCSPHQTSEHVFGIIVTGNSTFTAVQNALQSWSEAKCLSFPQVRNVTGPAIFNTPLFDTSMSFSHGASTTTSKEVNATQVGGNSTAVVRLVSVEKTENVRRSDCRTIQVVSGDSCASLAQRCGVTGEDFTNYNPANGFCGSLQPLEHYGISLEQLTSFNDNTWGWSGCSNIWLGTVICISPGSPPMPAPLTNAVCGPQVPGTARPPTGVDISSLNPCPLNACCNIWGQLKQCGMTREFCTTSKSSTGAPGTAKPGENGCISNCGMDVVLSVQPLARSKMAFHEGYNLGRKCLYQSASQLNLHDSTHIFFSFGVFDSNFKINVGDELSSYEFNQFKQLPKIKRILSIGGWGFSTDPSTYNLFREGVKPKNRQALANNIAFFIIANDLDGVNIDWEYPGAQDIPGIPAASLDDGTNYLELLKLLRNLLPDKEISIAAPASYWYLKGFPIQKMSDVCDYIVYMTYDLHGQWDANNQWSQIGCPSGNCLRTDVNITETMGALVMITKAGVPSNKVVVGVTSYGRSFALSEPGCYGPQCTFKGSSSQSPATPGRCTDTSGYLSNAEISEIIADRRRSGRVNANFVDKDSHTSILVYDDTQWVSYMDDKVKAERTEKYHALAMLGTADWATDLKQYNPAPARSGGWTPYISKVSSGQDPIDSGAHVGGWTNIECSDPHATKYIDYTPDERWTALGCNDAFNDAVKTWETVDYPNPNHDFEFTGSIIYVRYNKALTEAAAFVLSNSMGIFQETFAPLPPPDPNEKMIQTLISLVSLGCTLTAAPFLNGALKQLPAFAAKGELADMAKDTMNAMIAFGADAANNHLQEKGGAAWDLTAQHSFTKTLGLALDQWAAANELALQRLFNGEPDSIKTLTTLIKNGHFIAGKKNLQKEIQVSKPMQQELRANIARSFYAFAVPTAWYYSSQAVFVMNSGYRCGQIDPLDKEISKAVMHKTAACVDGDLYYLLSAPGKGLANVQCDGDPFCQGDNVSTGQAGSKVLFTAPPGIDALDGKDWGKITVQQIVTGAVNTWKRNGMQNVGDLADVSRENTLEALQKQDITTPGYITLPVCSPNMARLAYNDNGKTVNRNDPLYPCLPLPGKTECWDFTFEDRTSDASPFVSDCQGIINEVQGSVQNWERNIGPHTDVAEKGACKVGVESGIPNGPVVYWVGDQDVVNIVAESIKRFAKKDGKVGAAGSMRCKGNIGNQYIKWGLY</sequence>
<dbReference type="InterPro" id="IPR036779">
    <property type="entry name" value="LysM_dom_sf"/>
</dbReference>
<dbReference type="GO" id="GO:0008061">
    <property type="term" value="F:chitin binding"/>
    <property type="evidence" value="ECO:0007669"/>
    <property type="project" value="UniProtKB-KW"/>
</dbReference>
<dbReference type="SUPFAM" id="SSF51445">
    <property type="entry name" value="(Trans)glycosidases"/>
    <property type="match status" value="1"/>
</dbReference>
<dbReference type="InterPro" id="IPR029226">
    <property type="entry name" value="Ecp2-like"/>
</dbReference>
<evidence type="ECO:0000256" key="1">
    <source>
        <dbReference type="ARBA" id="ARBA00000822"/>
    </source>
</evidence>
<dbReference type="InterPro" id="IPR001223">
    <property type="entry name" value="Glyco_hydro18_cat"/>
</dbReference>
<dbReference type="RefSeq" id="XP_033463655.1">
    <property type="nucleotide sequence ID" value="XM_033606269.1"/>
</dbReference>
<dbReference type="InterPro" id="IPR017853">
    <property type="entry name" value="GH"/>
</dbReference>
<name>A0A6J3MG27_9PEZI</name>
<dbReference type="PANTHER" id="PTHR47700">
    <property type="entry name" value="V CHITINASE, PUTATIVE (AFU_ORTHOLOGUE AFUA_6G13720)-RELATED"/>
    <property type="match status" value="1"/>
</dbReference>
<keyword evidence="4" id="KW-0147">Chitin-binding</keyword>
<dbReference type="GO" id="GO:0000272">
    <property type="term" value="P:polysaccharide catabolic process"/>
    <property type="evidence" value="ECO:0007669"/>
    <property type="project" value="UniProtKB-KW"/>
</dbReference>
<gene>
    <name evidence="15" type="ORF">K489DRAFT_386891</name>
</gene>
<dbReference type="CDD" id="cd00118">
    <property type="entry name" value="LysM"/>
    <property type="match status" value="1"/>
</dbReference>
<evidence type="ECO:0000256" key="3">
    <source>
        <dbReference type="ARBA" id="ARBA00012729"/>
    </source>
</evidence>
<reference evidence="15" key="2">
    <citation type="submission" date="2020-04" db="EMBL/GenBank/DDBJ databases">
        <authorList>
            <consortium name="NCBI Genome Project"/>
        </authorList>
    </citation>
    <scope>NUCLEOTIDE SEQUENCE</scope>
    <source>
        <strain evidence="15">CBS 342.82</strain>
    </source>
</reference>
<protein>
    <recommendedName>
        <fullName evidence="3">chitinase</fullName>
        <ecNumber evidence="3">3.2.1.14</ecNumber>
    </recommendedName>
</protein>
<evidence type="ECO:0000259" key="12">
    <source>
        <dbReference type="PROSITE" id="PS51782"/>
    </source>
</evidence>
<evidence type="ECO:0000256" key="11">
    <source>
        <dbReference type="RuleBase" id="RU000489"/>
    </source>
</evidence>
<dbReference type="SMART" id="SM00257">
    <property type="entry name" value="LysM"/>
    <property type="match status" value="1"/>
</dbReference>
<accession>A0A6J3MG27</accession>
<dbReference type="Gene3D" id="3.10.350.10">
    <property type="entry name" value="LysM domain"/>
    <property type="match status" value="2"/>
</dbReference>
<dbReference type="CDD" id="cd00035">
    <property type="entry name" value="ChtBD1"/>
    <property type="match status" value="1"/>
</dbReference>
<feature type="domain" description="LysM" evidence="12">
    <location>
        <begin position="295"/>
        <end position="340"/>
    </location>
</feature>
<dbReference type="Gene3D" id="3.10.50.10">
    <property type="match status" value="1"/>
</dbReference>
<dbReference type="GO" id="GO:0008843">
    <property type="term" value="F:endochitinase activity"/>
    <property type="evidence" value="ECO:0007669"/>
    <property type="project" value="UniProtKB-EC"/>
</dbReference>
<dbReference type="PROSITE" id="PS01095">
    <property type="entry name" value="GH18_1"/>
    <property type="match status" value="1"/>
</dbReference>
<dbReference type="GO" id="GO:0006032">
    <property type="term" value="P:chitin catabolic process"/>
    <property type="evidence" value="ECO:0007669"/>
    <property type="project" value="UniProtKB-KW"/>
</dbReference>
<evidence type="ECO:0000256" key="6">
    <source>
        <dbReference type="ARBA" id="ARBA00023024"/>
    </source>
</evidence>
<dbReference type="EC" id="3.2.1.14" evidence="3"/>
<dbReference type="Pfam" id="PF00704">
    <property type="entry name" value="Glyco_hydro_18"/>
    <property type="match status" value="1"/>
</dbReference>
<comment type="similarity">
    <text evidence="2">Belongs to the glycosyl hydrolase 18 family. Chitinase class V subfamily.</text>
</comment>
<dbReference type="InterPro" id="IPR018392">
    <property type="entry name" value="LysM"/>
</dbReference>
<reference evidence="15" key="1">
    <citation type="submission" date="2020-01" db="EMBL/GenBank/DDBJ databases">
        <authorList>
            <consortium name="DOE Joint Genome Institute"/>
            <person name="Haridas S."/>
            <person name="Albert R."/>
            <person name="Binder M."/>
            <person name="Bloem J."/>
            <person name="Labutti K."/>
            <person name="Salamov A."/>
            <person name="Andreopoulos B."/>
            <person name="Baker S.E."/>
            <person name="Barry K."/>
            <person name="Bills G."/>
            <person name="Bluhm B.H."/>
            <person name="Cannon C."/>
            <person name="Castanera R."/>
            <person name="Culley D.E."/>
            <person name="Daum C."/>
            <person name="Ezra D."/>
            <person name="Gonzalez J.B."/>
            <person name="Henrissat B."/>
            <person name="Kuo A."/>
            <person name="Liang C."/>
            <person name="Lipzen A."/>
            <person name="Lutzoni F."/>
            <person name="Magnuson J."/>
            <person name="Mondo S."/>
            <person name="Nolan M."/>
            <person name="Ohm R."/>
            <person name="Pangilinan J."/>
            <person name="Park H.-J."/>
            <person name="Ramirez L."/>
            <person name="Alfaro M."/>
            <person name="Sun H."/>
            <person name="Tritt A."/>
            <person name="Yoshinaga Y."/>
            <person name="Zwiers L.-H."/>
            <person name="Turgeon B.G."/>
            <person name="Goodwin S.B."/>
            <person name="Spatafora J.W."/>
            <person name="Crous P.W."/>
            <person name="Grigoriev I.V."/>
        </authorList>
    </citation>
    <scope>NUCLEOTIDE SEQUENCE</scope>
    <source>
        <strain evidence="15">CBS 342.82</strain>
    </source>
</reference>
<dbReference type="InterPro" id="IPR001579">
    <property type="entry name" value="Glyco_hydro_18_chit_AS"/>
</dbReference>
<evidence type="ECO:0000256" key="4">
    <source>
        <dbReference type="ARBA" id="ARBA00022669"/>
    </source>
</evidence>
<evidence type="ECO:0000256" key="9">
    <source>
        <dbReference type="ARBA" id="ARBA00023295"/>
    </source>
</evidence>
<evidence type="ECO:0000256" key="2">
    <source>
        <dbReference type="ARBA" id="ARBA00008682"/>
    </source>
</evidence>
<dbReference type="PANTHER" id="PTHR47700:SF2">
    <property type="entry name" value="CHITINASE"/>
    <property type="match status" value="1"/>
</dbReference>
<dbReference type="Gene3D" id="3.20.20.80">
    <property type="entry name" value="Glycosidases"/>
    <property type="match status" value="1"/>
</dbReference>
<dbReference type="InterPro" id="IPR029070">
    <property type="entry name" value="Chitinase_insertion_sf"/>
</dbReference>
<keyword evidence="7" id="KW-0843">Virulence</keyword>
<evidence type="ECO:0000256" key="7">
    <source>
        <dbReference type="ARBA" id="ARBA00023026"/>
    </source>
</evidence>